<evidence type="ECO:0000256" key="7">
    <source>
        <dbReference type="SAM" id="Phobius"/>
    </source>
</evidence>
<dbReference type="Proteomes" id="UP000726105">
    <property type="component" value="Unassembled WGS sequence"/>
</dbReference>
<organism evidence="8 10">
    <name type="scientific">Candidatus Phosphoribacter hodrii</name>
    <dbReference type="NCBI Taxonomy" id="2953743"/>
    <lineage>
        <taxon>Bacteria</taxon>
        <taxon>Bacillati</taxon>
        <taxon>Actinomycetota</taxon>
        <taxon>Actinomycetes</taxon>
        <taxon>Micrococcales</taxon>
        <taxon>Dermatophilaceae</taxon>
        <taxon>Candidatus Phosphoribacter</taxon>
    </lineage>
</organism>
<name>A0A934X7N4_9MICO</name>
<dbReference type="EMBL" id="JADJIB010000004">
    <property type="protein sequence ID" value="MBK7273904.1"/>
    <property type="molecule type" value="Genomic_DNA"/>
</dbReference>
<dbReference type="GO" id="GO:0022857">
    <property type="term" value="F:transmembrane transporter activity"/>
    <property type="evidence" value="ECO:0007669"/>
    <property type="project" value="InterPro"/>
</dbReference>
<feature type="transmembrane region" description="Helical" evidence="7">
    <location>
        <begin position="311"/>
        <end position="330"/>
    </location>
</feature>
<evidence type="ECO:0000256" key="5">
    <source>
        <dbReference type="ARBA" id="ARBA00022989"/>
    </source>
</evidence>
<dbReference type="PANTHER" id="PTHR23517">
    <property type="entry name" value="RESISTANCE PROTEIN MDTM, PUTATIVE-RELATED-RELATED"/>
    <property type="match status" value="1"/>
</dbReference>
<keyword evidence="5 7" id="KW-1133">Transmembrane helix</keyword>
<feature type="transmembrane region" description="Helical" evidence="7">
    <location>
        <begin position="254"/>
        <end position="275"/>
    </location>
</feature>
<feature type="transmembrane region" description="Helical" evidence="7">
    <location>
        <begin position="87"/>
        <end position="103"/>
    </location>
</feature>
<dbReference type="Proteomes" id="UP000718281">
    <property type="component" value="Unassembled WGS sequence"/>
</dbReference>
<protein>
    <submittedName>
        <fullName evidence="8">MFS transporter</fullName>
    </submittedName>
</protein>
<evidence type="ECO:0000313" key="8">
    <source>
        <dbReference type="EMBL" id="MBK6301599.1"/>
    </source>
</evidence>
<feature type="transmembrane region" description="Helical" evidence="7">
    <location>
        <begin position="351"/>
        <end position="373"/>
    </location>
</feature>
<accession>A0A934X7N4</accession>
<dbReference type="Gene3D" id="1.20.1250.20">
    <property type="entry name" value="MFS general substrate transporter like domains"/>
    <property type="match status" value="1"/>
</dbReference>
<proteinExistence type="predicted"/>
<gene>
    <name evidence="8" type="ORF">IPF40_11340</name>
    <name evidence="9" type="ORF">IPI13_12290</name>
</gene>
<keyword evidence="3" id="KW-1003">Cell membrane</keyword>
<dbReference type="InterPro" id="IPR036259">
    <property type="entry name" value="MFS_trans_sf"/>
</dbReference>
<feature type="transmembrane region" description="Helical" evidence="7">
    <location>
        <begin position="174"/>
        <end position="193"/>
    </location>
</feature>
<evidence type="ECO:0000313" key="9">
    <source>
        <dbReference type="EMBL" id="MBK7273904.1"/>
    </source>
</evidence>
<feature type="transmembrane region" description="Helical" evidence="7">
    <location>
        <begin position="379"/>
        <end position="399"/>
    </location>
</feature>
<feature type="transmembrane region" description="Helical" evidence="7">
    <location>
        <begin position="214"/>
        <end position="234"/>
    </location>
</feature>
<dbReference type="InterPro" id="IPR050171">
    <property type="entry name" value="MFS_Transporters"/>
</dbReference>
<dbReference type="PANTHER" id="PTHR23517:SF3">
    <property type="entry name" value="INTEGRAL MEMBRANE TRANSPORT PROTEIN"/>
    <property type="match status" value="1"/>
</dbReference>
<keyword evidence="2" id="KW-0813">Transport</keyword>
<feature type="transmembrane region" description="Helical" evidence="7">
    <location>
        <begin position="287"/>
        <end position="305"/>
    </location>
</feature>
<feature type="transmembrane region" description="Helical" evidence="7">
    <location>
        <begin position="21"/>
        <end position="45"/>
    </location>
</feature>
<evidence type="ECO:0000256" key="4">
    <source>
        <dbReference type="ARBA" id="ARBA00022692"/>
    </source>
</evidence>
<keyword evidence="4 7" id="KW-0812">Transmembrane</keyword>
<evidence type="ECO:0000256" key="1">
    <source>
        <dbReference type="ARBA" id="ARBA00004651"/>
    </source>
</evidence>
<reference evidence="10 11" key="1">
    <citation type="submission" date="2020-10" db="EMBL/GenBank/DDBJ databases">
        <title>Connecting structure to function with the recovery of over 1000 high-quality activated sludge metagenome-assembled genomes encoding full-length rRNA genes using long-read sequencing.</title>
        <authorList>
            <person name="Singleton C.M."/>
            <person name="Petriglieri F."/>
            <person name="Kristensen J.M."/>
            <person name="Kirkegaard R.H."/>
            <person name="Michaelsen T.Y."/>
            <person name="Andersen M.H."/>
            <person name="Karst S.M."/>
            <person name="Dueholm M.S."/>
            <person name="Nielsen P.H."/>
            <person name="Albertsen M."/>
        </authorList>
    </citation>
    <scope>NUCLEOTIDE SEQUENCE [LARGE SCALE GENOMIC DNA]</scope>
    <source>
        <strain evidence="8">AalE_18-Q3-R2-46_BAT3C.188</strain>
        <strain evidence="9">Ega_18-Q3-R5-49_MAXAC.001</strain>
    </source>
</reference>
<evidence type="ECO:0000313" key="10">
    <source>
        <dbReference type="Proteomes" id="UP000718281"/>
    </source>
</evidence>
<dbReference type="SUPFAM" id="SSF103473">
    <property type="entry name" value="MFS general substrate transporter"/>
    <property type="match status" value="1"/>
</dbReference>
<comment type="subcellular location">
    <subcellularLocation>
        <location evidence="1">Cell membrane</location>
        <topology evidence="1">Multi-pass membrane protein</topology>
    </subcellularLocation>
</comment>
<sequence>MAAAGEGEALTRRGIPLDPQLRVLAIGAFATRFGSGAVMTTSAIYFTRHLGFTVGEVALAVSVAAAAAMIAALPAGHLGDTRGPREVLNVIMLALAVATPLPVLATSPWVLTLLLAVEAALASAANAVRNGLTAQVAIGGRGVQFKAYLRAVTNSGIALGSVVGGAALVVDTRAAYVSVFVMAGVLCGFAAWNTTRLTHLPPYRRPDGEPRLGVLRDLPFVAVVLSTSMFSVHFVAAELGLALFVSQRTQAPQVMVAVLLLVNTVAVASLQVRLSTSADSVATGGRALVRGGALIAVGFALIGLADGSSAWVAVAVLLAGACVHVVGEMIGSGGQWALQMGLAPHERQGQYQGFASLGFSLMNVVGPPVVTLLCIQGGRLGWVAMGLIVLVSGVAAQALGRWALANRTAYGVTTHSG</sequence>
<dbReference type="Pfam" id="PF07690">
    <property type="entry name" value="MFS_1"/>
    <property type="match status" value="1"/>
</dbReference>
<dbReference type="GO" id="GO:0005886">
    <property type="term" value="C:plasma membrane"/>
    <property type="evidence" value="ECO:0007669"/>
    <property type="project" value="UniProtKB-SubCell"/>
</dbReference>
<evidence type="ECO:0000256" key="2">
    <source>
        <dbReference type="ARBA" id="ARBA00022448"/>
    </source>
</evidence>
<dbReference type="InterPro" id="IPR011701">
    <property type="entry name" value="MFS"/>
</dbReference>
<evidence type="ECO:0000256" key="6">
    <source>
        <dbReference type="ARBA" id="ARBA00023136"/>
    </source>
</evidence>
<keyword evidence="6 7" id="KW-0472">Membrane</keyword>
<feature type="transmembrane region" description="Helical" evidence="7">
    <location>
        <begin position="148"/>
        <end position="168"/>
    </location>
</feature>
<feature type="transmembrane region" description="Helical" evidence="7">
    <location>
        <begin position="57"/>
        <end position="75"/>
    </location>
</feature>
<evidence type="ECO:0000313" key="11">
    <source>
        <dbReference type="Proteomes" id="UP000726105"/>
    </source>
</evidence>
<evidence type="ECO:0000256" key="3">
    <source>
        <dbReference type="ARBA" id="ARBA00022475"/>
    </source>
</evidence>
<comment type="caution">
    <text evidence="8">The sequence shown here is derived from an EMBL/GenBank/DDBJ whole genome shotgun (WGS) entry which is preliminary data.</text>
</comment>
<dbReference type="EMBL" id="JADIXZ010000005">
    <property type="protein sequence ID" value="MBK6301599.1"/>
    <property type="molecule type" value="Genomic_DNA"/>
</dbReference>
<dbReference type="AlphaFoldDB" id="A0A934X7N4"/>